<keyword evidence="1 3" id="KW-0251">Elongation factor</keyword>
<dbReference type="SFLD" id="SFLDG00358">
    <property type="entry name" value="Main_(cytGST)"/>
    <property type="match status" value="1"/>
</dbReference>
<evidence type="ECO:0000256" key="1">
    <source>
        <dbReference type="ARBA" id="ARBA00022768"/>
    </source>
</evidence>
<protein>
    <recommendedName>
        <fullName evidence="10">Elongation factor 1-gamma</fullName>
    </recommendedName>
</protein>
<dbReference type="PROSITE" id="PS50405">
    <property type="entry name" value="GST_CTER"/>
    <property type="match status" value="1"/>
</dbReference>
<dbReference type="EMBL" id="CAJJDP010000004">
    <property type="protein sequence ID" value="CAD8134379.1"/>
    <property type="molecule type" value="Genomic_DNA"/>
</dbReference>
<dbReference type="InterPro" id="IPR010987">
    <property type="entry name" value="Glutathione-S-Trfase_C-like"/>
</dbReference>
<dbReference type="InterPro" id="IPR050802">
    <property type="entry name" value="EF-GSTs"/>
</dbReference>
<name>A0A8S1S5R8_PAROT</name>
<dbReference type="OMA" id="SNEERWG"/>
<dbReference type="PROSITE" id="PS50404">
    <property type="entry name" value="GST_NTER"/>
    <property type="match status" value="1"/>
</dbReference>
<keyword evidence="9" id="KW-1185">Reference proteome</keyword>
<dbReference type="SFLD" id="SFLDS00019">
    <property type="entry name" value="Glutathione_Transferase_(cytos"/>
    <property type="match status" value="1"/>
</dbReference>
<organism evidence="8 9">
    <name type="scientific">Paramecium octaurelia</name>
    <dbReference type="NCBI Taxonomy" id="43137"/>
    <lineage>
        <taxon>Eukaryota</taxon>
        <taxon>Sar</taxon>
        <taxon>Alveolata</taxon>
        <taxon>Ciliophora</taxon>
        <taxon>Intramacronucleata</taxon>
        <taxon>Oligohymenophorea</taxon>
        <taxon>Peniculida</taxon>
        <taxon>Parameciidae</taxon>
        <taxon>Paramecium</taxon>
    </lineage>
</organism>
<evidence type="ECO:0000256" key="4">
    <source>
        <dbReference type="SAM" id="MobiDB-lite"/>
    </source>
</evidence>
<evidence type="ECO:0000256" key="3">
    <source>
        <dbReference type="PROSITE-ProRule" id="PRU00519"/>
    </source>
</evidence>
<dbReference type="Pfam" id="PF00043">
    <property type="entry name" value="GST_C"/>
    <property type="match status" value="1"/>
</dbReference>
<keyword evidence="2 3" id="KW-0648">Protein biosynthesis</keyword>
<feature type="domain" description="GST C-terminal" evidence="7">
    <location>
        <begin position="82"/>
        <end position="208"/>
    </location>
</feature>
<dbReference type="GO" id="GO:0005634">
    <property type="term" value="C:nucleus"/>
    <property type="evidence" value="ECO:0007669"/>
    <property type="project" value="TreeGrafter"/>
</dbReference>
<dbReference type="Pfam" id="PF00647">
    <property type="entry name" value="EF1G"/>
    <property type="match status" value="1"/>
</dbReference>
<dbReference type="Pfam" id="PF02798">
    <property type="entry name" value="GST_N"/>
    <property type="match status" value="1"/>
</dbReference>
<evidence type="ECO:0008006" key="10">
    <source>
        <dbReference type="Google" id="ProtNLM"/>
    </source>
</evidence>
<dbReference type="GO" id="GO:0005737">
    <property type="term" value="C:cytoplasm"/>
    <property type="evidence" value="ECO:0007669"/>
    <property type="project" value="TreeGrafter"/>
</dbReference>
<feature type="compositionally biased region" description="Low complexity" evidence="4">
    <location>
        <begin position="215"/>
        <end position="233"/>
    </location>
</feature>
<dbReference type="OrthoDB" id="292533at2759"/>
<dbReference type="InterPro" id="IPR004045">
    <property type="entry name" value="Glutathione_S-Trfase_N"/>
</dbReference>
<feature type="domain" description="EF-1-gamma C-terminal" evidence="5">
    <location>
        <begin position="249"/>
        <end position="406"/>
    </location>
</feature>
<dbReference type="AlphaFoldDB" id="A0A8S1S5R8"/>
<dbReference type="SMART" id="SM01183">
    <property type="entry name" value="EF1G"/>
    <property type="match status" value="1"/>
</dbReference>
<dbReference type="PROSITE" id="PS50040">
    <property type="entry name" value="EF1G_C"/>
    <property type="match status" value="1"/>
</dbReference>
<accession>A0A8S1S5R8</accession>
<proteinExistence type="predicted"/>
<dbReference type="GO" id="GO:0003746">
    <property type="term" value="F:translation elongation factor activity"/>
    <property type="evidence" value="ECO:0007669"/>
    <property type="project" value="UniProtKB-UniRule"/>
</dbReference>
<dbReference type="CDD" id="cd03181">
    <property type="entry name" value="GST_C_EF1Bgamma_like"/>
    <property type="match status" value="1"/>
</dbReference>
<dbReference type="PANTHER" id="PTHR43986:SF1">
    <property type="entry name" value="ELONGATION FACTOR 1-GAMMA"/>
    <property type="match status" value="1"/>
</dbReference>
<dbReference type="PANTHER" id="PTHR43986">
    <property type="entry name" value="ELONGATION FACTOR 1-GAMMA"/>
    <property type="match status" value="1"/>
</dbReference>
<evidence type="ECO:0000259" key="6">
    <source>
        <dbReference type="PROSITE" id="PS50404"/>
    </source>
</evidence>
<gene>
    <name evidence="8" type="ORF">POCTA_138.1.T0050401</name>
</gene>
<evidence type="ECO:0000259" key="7">
    <source>
        <dbReference type="PROSITE" id="PS50405"/>
    </source>
</evidence>
<reference evidence="8" key="1">
    <citation type="submission" date="2021-01" db="EMBL/GenBank/DDBJ databases">
        <authorList>
            <consortium name="Genoscope - CEA"/>
            <person name="William W."/>
        </authorList>
    </citation>
    <scope>NUCLEOTIDE SEQUENCE</scope>
</reference>
<feature type="domain" description="GST N-terminal" evidence="6">
    <location>
        <begin position="1"/>
        <end position="80"/>
    </location>
</feature>
<comment type="caution">
    <text evidence="8">The sequence shown here is derived from an EMBL/GenBank/DDBJ whole genome shotgun (WGS) entry which is preliminary data.</text>
</comment>
<dbReference type="InterPro" id="IPR004046">
    <property type="entry name" value="GST_C"/>
</dbReference>
<evidence type="ECO:0000256" key="2">
    <source>
        <dbReference type="ARBA" id="ARBA00022917"/>
    </source>
</evidence>
<evidence type="ECO:0000313" key="8">
    <source>
        <dbReference type="EMBL" id="CAD8134379.1"/>
    </source>
</evidence>
<evidence type="ECO:0000313" key="9">
    <source>
        <dbReference type="Proteomes" id="UP000683925"/>
    </source>
</evidence>
<dbReference type="InterPro" id="IPR040079">
    <property type="entry name" value="Glutathione_S-Trfase"/>
</dbReference>
<evidence type="ECO:0000259" key="5">
    <source>
        <dbReference type="PROSITE" id="PS50040"/>
    </source>
</evidence>
<dbReference type="InterPro" id="IPR001662">
    <property type="entry name" value="EF1B_G_C"/>
</dbReference>
<dbReference type="Proteomes" id="UP000683925">
    <property type="component" value="Unassembled WGS sequence"/>
</dbReference>
<sequence>MSLKLTYTVGNPRVGKIIVAAQLANVQIINDFVEFKALETPAFLAKNPVGKIPLLETPEGYLAESNAILQYVARGTPLVGITDFQQAKVRQWLDFTSLELEPALLGLLLPILGFGLTTPQKQEEIKKELNWKLKILENHFKTNNFLVGELLTIADLNLATYFQRLFSFAFDKQYRATIPNISRWYKQVSEIPAFVDYYGKTKYCVKPFPLQYEQQQQQQQQQQKQQPQNTQQQKASPKDEDEEEKPKKQQCELDLLPQSTFNIDDWKRQFLASKDFAAEFKTFWNIFDSQGWSIWNIKYIKAEQEGKALISFRNNCNGFLQRTDPRFKKWVFAIHGVYGDVPDLQISGAWIWRGTEIPQFLKDHPTFEYLQLTRLDASNPEDRALFEEYWLNQTEDESKVQGLTARALYYFR</sequence>
<feature type="region of interest" description="Disordered" evidence="4">
    <location>
        <begin position="215"/>
        <end position="249"/>
    </location>
</feature>
<dbReference type="FunFam" id="1.20.1050.10:FF:000006">
    <property type="entry name" value="Elongation factor 1 gamma"/>
    <property type="match status" value="1"/>
</dbReference>